<dbReference type="EMBL" id="OZ023708">
    <property type="protein sequence ID" value="CAK9880515.1"/>
    <property type="molecule type" value="Genomic_DNA"/>
</dbReference>
<gene>
    <name evidence="1" type="ORF">CSSPJE1EN2_LOCUS21914</name>
</gene>
<evidence type="ECO:0000313" key="1">
    <source>
        <dbReference type="EMBL" id="CAK9880515.1"/>
    </source>
</evidence>
<protein>
    <submittedName>
        <fullName evidence="1">Uncharacterized protein</fullName>
    </submittedName>
</protein>
<dbReference type="Proteomes" id="UP001497522">
    <property type="component" value="Chromosome 7"/>
</dbReference>
<reference evidence="1" key="1">
    <citation type="submission" date="2024-03" db="EMBL/GenBank/DDBJ databases">
        <authorList>
            <consortium name="ELIXIR-Norway"/>
            <consortium name="Elixir Norway"/>
        </authorList>
    </citation>
    <scope>NUCLEOTIDE SEQUENCE</scope>
</reference>
<accession>A0ABP1BVP4</accession>
<organism evidence="1 2">
    <name type="scientific">Sphagnum jensenii</name>
    <dbReference type="NCBI Taxonomy" id="128206"/>
    <lineage>
        <taxon>Eukaryota</taxon>
        <taxon>Viridiplantae</taxon>
        <taxon>Streptophyta</taxon>
        <taxon>Embryophyta</taxon>
        <taxon>Bryophyta</taxon>
        <taxon>Sphagnophytina</taxon>
        <taxon>Sphagnopsida</taxon>
        <taxon>Sphagnales</taxon>
        <taxon>Sphagnaceae</taxon>
        <taxon>Sphagnum</taxon>
    </lineage>
</organism>
<sequence>MEIVVTTSSPSSLRCSSRNEAANLNASIQQQYQQEQESHSYDNWEEETATKKKLLEKQTLLFREFSAVSHRP</sequence>
<evidence type="ECO:0000313" key="2">
    <source>
        <dbReference type="Proteomes" id="UP001497522"/>
    </source>
</evidence>
<name>A0ABP1BVP4_9BRYO</name>
<proteinExistence type="predicted"/>
<keyword evidence="2" id="KW-1185">Reference proteome</keyword>